<dbReference type="AlphaFoldDB" id="A0A4P7UI04"/>
<dbReference type="Pfam" id="PF10662">
    <property type="entry name" value="PduV-EutP"/>
    <property type="match status" value="1"/>
</dbReference>
<dbReference type="EMBL" id="CP036295">
    <property type="protein sequence ID" value="QCC85975.1"/>
    <property type="molecule type" value="Genomic_DNA"/>
</dbReference>
<name>A0A4P7UI04_DESDE</name>
<evidence type="ECO:0000313" key="2">
    <source>
        <dbReference type="Proteomes" id="UP000297065"/>
    </source>
</evidence>
<proteinExistence type="predicted"/>
<gene>
    <name evidence="1" type="ORF">DDIC_08825</name>
</gene>
<dbReference type="InterPro" id="IPR012381">
    <property type="entry name" value="EutP_PduV"/>
</dbReference>
<dbReference type="GO" id="GO:0005524">
    <property type="term" value="F:ATP binding"/>
    <property type="evidence" value="ECO:0007669"/>
    <property type="project" value="InterPro"/>
</dbReference>
<dbReference type="GO" id="GO:0006576">
    <property type="term" value="P:biogenic amine metabolic process"/>
    <property type="evidence" value="ECO:0007669"/>
    <property type="project" value="InterPro"/>
</dbReference>
<protein>
    <submittedName>
        <fullName evidence="1">Uncharacterized protein</fullName>
    </submittedName>
</protein>
<accession>A0A4P7UI04</accession>
<dbReference type="Proteomes" id="UP000297065">
    <property type="component" value="Chromosome"/>
</dbReference>
<sequence length="80" mass="8434">MDQSCRTPPAPRPPSPRFCPHVNRTVIGVAPQTDILTASAQRARRFLLSAGAALVVDARTVTAAGVDELHSALALAVMFP</sequence>
<evidence type="ECO:0000313" key="1">
    <source>
        <dbReference type="EMBL" id="QCC85975.1"/>
    </source>
</evidence>
<dbReference type="RefSeq" id="WP_136401081.1">
    <property type="nucleotide sequence ID" value="NZ_CP036295.1"/>
</dbReference>
<reference evidence="1 2" key="1">
    <citation type="submission" date="2019-02" db="EMBL/GenBank/DDBJ databases">
        <title>Complete Genome Sequence of Desulfovibrio desulfuricans IC1, a Sulfonate Utilizing Anaerobe.</title>
        <authorList>
            <person name="Day L.A."/>
            <person name="De Leon K.B."/>
            <person name="Wall J.D."/>
        </authorList>
    </citation>
    <scope>NUCLEOTIDE SEQUENCE [LARGE SCALE GENOMIC DNA]</scope>
    <source>
        <strain evidence="1 2">IC1</strain>
    </source>
</reference>
<organism evidence="1 2">
    <name type="scientific">Desulfovibrio desulfuricans</name>
    <dbReference type="NCBI Taxonomy" id="876"/>
    <lineage>
        <taxon>Bacteria</taxon>
        <taxon>Pseudomonadati</taxon>
        <taxon>Thermodesulfobacteriota</taxon>
        <taxon>Desulfovibrionia</taxon>
        <taxon>Desulfovibrionales</taxon>
        <taxon>Desulfovibrionaceae</taxon>
        <taxon>Desulfovibrio</taxon>
    </lineage>
</organism>